<feature type="non-terminal residue" evidence="2">
    <location>
        <position position="138"/>
    </location>
</feature>
<dbReference type="EMBL" id="GEDG01014463">
    <property type="protein sequence ID" value="JAP24367.1"/>
    <property type="molecule type" value="Transcribed_RNA"/>
</dbReference>
<evidence type="ECO:0000313" key="2">
    <source>
        <dbReference type="EMBL" id="JAP24367.1"/>
    </source>
</evidence>
<reference evidence="2" key="1">
    <citation type="submission" date="2015-12" db="EMBL/GenBank/DDBJ databases">
        <title>Gene expression during late stages of embryo sac development: a critical building block for successful pollen-pistil interactions.</title>
        <authorList>
            <person name="Liu Y."/>
            <person name="Joly V."/>
            <person name="Sabar M."/>
            <person name="Matton D.P."/>
        </authorList>
    </citation>
    <scope>NUCLEOTIDE SEQUENCE</scope>
</reference>
<proteinExistence type="predicted"/>
<dbReference type="GO" id="GO:0046983">
    <property type="term" value="F:protein dimerization activity"/>
    <property type="evidence" value="ECO:0007669"/>
    <property type="project" value="InterPro"/>
</dbReference>
<organism evidence="2">
    <name type="scientific">Solanum chacoense</name>
    <name type="common">Chaco potato</name>
    <dbReference type="NCBI Taxonomy" id="4108"/>
    <lineage>
        <taxon>Eukaryota</taxon>
        <taxon>Viridiplantae</taxon>
        <taxon>Streptophyta</taxon>
        <taxon>Embryophyta</taxon>
        <taxon>Tracheophyta</taxon>
        <taxon>Spermatophyta</taxon>
        <taxon>Magnoliopsida</taxon>
        <taxon>eudicotyledons</taxon>
        <taxon>Gunneridae</taxon>
        <taxon>Pentapetalae</taxon>
        <taxon>asterids</taxon>
        <taxon>lamiids</taxon>
        <taxon>Solanales</taxon>
        <taxon>Solanaceae</taxon>
        <taxon>Solanoideae</taxon>
        <taxon>Solaneae</taxon>
        <taxon>Solanum</taxon>
    </lineage>
</organism>
<feature type="domain" description="HAT C-terminal dimerisation" evidence="1">
    <location>
        <begin position="79"/>
        <end position="137"/>
    </location>
</feature>
<dbReference type="PANTHER" id="PTHR23272:SF184">
    <property type="entry name" value="OS03G0311250 PROTEIN"/>
    <property type="match status" value="1"/>
</dbReference>
<dbReference type="InterPro" id="IPR012337">
    <property type="entry name" value="RNaseH-like_sf"/>
</dbReference>
<name>A0A0V0HVJ4_SOLCH</name>
<dbReference type="PANTHER" id="PTHR23272">
    <property type="entry name" value="BED FINGER-RELATED"/>
    <property type="match status" value="1"/>
</dbReference>
<protein>
    <submittedName>
        <fullName evidence="2">Putative ovule protein</fullName>
    </submittedName>
</protein>
<sequence length="138" mass="16170">MMKLLVLKIVKVAYIQKLESYIIHIKLWKNIPIVEPPSCKPRSDDTDDWMDDYLELESSTNNDFDLYFNQAREKIRHEEGQLQAPILVWWKNRENQFPTLARIVRDVLAIQASSVASEQAFSAARFMIGDHRYSLAKD</sequence>
<dbReference type="SUPFAM" id="SSF53098">
    <property type="entry name" value="Ribonuclease H-like"/>
    <property type="match status" value="1"/>
</dbReference>
<accession>A0A0V0HVJ4</accession>
<dbReference type="AlphaFoldDB" id="A0A0V0HVJ4"/>
<dbReference type="InterPro" id="IPR008906">
    <property type="entry name" value="HATC_C_dom"/>
</dbReference>
<dbReference type="Pfam" id="PF05699">
    <property type="entry name" value="Dimer_Tnp_hAT"/>
    <property type="match status" value="1"/>
</dbReference>
<evidence type="ECO:0000259" key="1">
    <source>
        <dbReference type="Pfam" id="PF05699"/>
    </source>
</evidence>